<protein>
    <submittedName>
        <fullName evidence="1">Uncharacterized protein</fullName>
    </submittedName>
</protein>
<dbReference type="AlphaFoldDB" id="A0A812N6P3"/>
<name>A0A812N6P3_9DINO</name>
<organism evidence="1 2">
    <name type="scientific">Symbiodinium natans</name>
    <dbReference type="NCBI Taxonomy" id="878477"/>
    <lineage>
        <taxon>Eukaryota</taxon>
        <taxon>Sar</taxon>
        <taxon>Alveolata</taxon>
        <taxon>Dinophyceae</taxon>
        <taxon>Suessiales</taxon>
        <taxon>Symbiodiniaceae</taxon>
        <taxon>Symbiodinium</taxon>
    </lineage>
</organism>
<accession>A0A812N6P3</accession>
<proteinExistence type="predicted"/>
<evidence type="ECO:0000313" key="1">
    <source>
        <dbReference type="EMBL" id="CAE7281902.1"/>
    </source>
</evidence>
<sequence>MSIRRERLDMLKLLKPLCQPVDETLQAQAPNLWRCCVKLELDEAGRQRVHELTLKLMCSQDDLNGFVHQANALLSARLFGSLGTSFCAELFQKLGATYVQELFLFLGQLGERSQAL</sequence>
<reference evidence="1" key="1">
    <citation type="submission" date="2021-02" db="EMBL/GenBank/DDBJ databases">
        <authorList>
            <person name="Dougan E. K."/>
            <person name="Rhodes N."/>
            <person name="Thang M."/>
            <person name="Chan C."/>
        </authorList>
    </citation>
    <scope>NUCLEOTIDE SEQUENCE</scope>
</reference>
<comment type="caution">
    <text evidence="1">The sequence shown here is derived from an EMBL/GenBank/DDBJ whole genome shotgun (WGS) entry which is preliminary data.</text>
</comment>
<dbReference type="Proteomes" id="UP000604046">
    <property type="component" value="Unassembled WGS sequence"/>
</dbReference>
<gene>
    <name evidence="1" type="ORF">SNAT2548_LOCUS14944</name>
</gene>
<keyword evidence="2" id="KW-1185">Reference proteome</keyword>
<dbReference type="EMBL" id="CAJNDS010001813">
    <property type="protein sequence ID" value="CAE7281902.1"/>
    <property type="molecule type" value="Genomic_DNA"/>
</dbReference>
<evidence type="ECO:0000313" key="2">
    <source>
        <dbReference type="Proteomes" id="UP000604046"/>
    </source>
</evidence>